<dbReference type="Proteomes" id="UP000434957">
    <property type="component" value="Unassembled WGS sequence"/>
</dbReference>
<dbReference type="AlphaFoldDB" id="A0A6A3IVN5"/>
<evidence type="ECO:0000256" key="1">
    <source>
        <dbReference type="ARBA" id="ARBA00004613"/>
    </source>
</evidence>
<evidence type="ECO:0000313" key="5">
    <source>
        <dbReference type="EMBL" id="KAE8984405.1"/>
    </source>
</evidence>
<keyword evidence="3" id="KW-0964">Secreted</keyword>
<evidence type="ECO:0000256" key="3">
    <source>
        <dbReference type="ARBA" id="ARBA00022525"/>
    </source>
</evidence>
<dbReference type="GO" id="GO:0005576">
    <property type="term" value="C:extracellular region"/>
    <property type="evidence" value="ECO:0007669"/>
    <property type="project" value="UniProtKB-SubCell"/>
</dbReference>
<evidence type="ECO:0000256" key="2">
    <source>
        <dbReference type="ARBA" id="ARBA00009520"/>
    </source>
</evidence>
<evidence type="ECO:0000313" key="6">
    <source>
        <dbReference type="EMBL" id="KAE9269807.1"/>
    </source>
</evidence>
<gene>
    <name evidence="5" type="ORF">PR001_g23185</name>
    <name evidence="6" type="ORF">PR003_g31033</name>
</gene>
<dbReference type="EMBL" id="QXFT01006190">
    <property type="protein sequence ID" value="KAE9269807.1"/>
    <property type="molecule type" value="Genomic_DNA"/>
</dbReference>
<protein>
    <submittedName>
        <fullName evidence="5">Uncharacterized protein</fullName>
    </submittedName>
</protein>
<dbReference type="PANTHER" id="PTHR33657:SF8">
    <property type="entry name" value="DOMAIN PROTEIN, PUTATIVE (AFU_ORTHOLOGUE AFUA_5G00600)-RELATED"/>
    <property type="match status" value="1"/>
</dbReference>
<dbReference type="Proteomes" id="UP000429607">
    <property type="component" value="Unassembled WGS sequence"/>
</dbReference>
<dbReference type="PANTHER" id="PTHR33657">
    <property type="entry name" value="DOMAIN PROTEIN, PUTATIVE (AFU_ORTHOLOGUE AFUA_5G00600)-RELATED"/>
    <property type="match status" value="1"/>
</dbReference>
<name>A0A6A3IVN5_9STRA</name>
<organism evidence="5 7">
    <name type="scientific">Phytophthora rubi</name>
    <dbReference type="NCBI Taxonomy" id="129364"/>
    <lineage>
        <taxon>Eukaryota</taxon>
        <taxon>Sar</taxon>
        <taxon>Stramenopiles</taxon>
        <taxon>Oomycota</taxon>
        <taxon>Peronosporomycetes</taxon>
        <taxon>Peronosporales</taxon>
        <taxon>Peronosporaceae</taxon>
        <taxon>Phytophthora</taxon>
    </lineage>
</organism>
<sequence>MARQQIPINFSIAKIEYSTSWVILDHSLSATSTAGETQDLIMWDQLTDAARTALEDTDFGDANVPFKEANFATKVANAYYAKIDTTSSDKRRPNQYFFKIKDLF</sequence>
<comment type="subcellular location">
    <subcellularLocation>
        <location evidence="1">Secreted</location>
    </subcellularLocation>
</comment>
<evidence type="ECO:0000313" key="7">
    <source>
        <dbReference type="Proteomes" id="UP000429607"/>
    </source>
</evidence>
<evidence type="ECO:0000256" key="4">
    <source>
        <dbReference type="ARBA" id="ARBA00023026"/>
    </source>
</evidence>
<accession>A0A6A3IVN5</accession>
<keyword evidence="4" id="KW-0843">Virulence</keyword>
<evidence type="ECO:0000313" key="8">
    <source>
        <dbReference type="Proteomes" id="UP000434957"/>
    </source>
</evidence>
<comment type="similarity">
    <text evidence="2">Belongs to the Necrosis inducing protein (NPP1) family.</text>
</comment>
<proteinExistence type="inferred from homology"/>
<keyword evidence="8" id="KW-1185">Reference proteome</keyword>
<dbReference type="InterPro" id="IPR008701">
    <property type="entry name" value="NPP1"/>
</dbReference>
<dbReference type="Pfam" id="PF05630">
    <property type="entry name" value="NPP1"/>
    <property type="match status" value="1"/>
</dbReference>
<comment type="caution">
    <text evidence="5">The sequence shown here is derived from an EMBL/GenBank/DDBJ whole genome shotgun (WGS) entry which is preliminary data.</text>
</comment>
<dbReference type="EMBL" id="QXFV01002700">
    <property type="protein sequence ID" value="KAE8984405.1"/>
    <property type="molecule type" value="Genomic_DNA"/>
</dbReference>
<reference evidence="5 7" key="1">
    <citation type="submission" date="2018-09" db="EMBL/GenBank/DDBJ databases">
        <title>Genomic investigation of the strawberry pathogen Phytophthora fragariae indicates pathogenicity is determined by transcriptional variation in three key races.</title>
        <authorList>
            <person name="Adams T.M."/>
            <person name="Armitage A.D."/>
            <person name="Sobczyk M.K."/>
            <person name="Bates H.J."/>
            <person name="Dunwell J.M."/>
            <person name="Nellist C.F."/>
            <person name="Harrison R.J."/>
        </authorList>
    </citation>
    <scope>NUCLEOTIDE SEQUENCE [LARGE SCALE GENOMIC DNA]</scope>
    <source>
        <strain evidence="5 7">SCRP249</strain>
        <strain evidence="6 8">SCRP333</strain>
    </source>
</reference>